<dbReference type="GO" id="GO:0050909">
    <property type="term" value="P:sensory perception of taste"/>
    <property type="evidence" value="ECO:0007669"/>
    <property type="project" value="InterPro"/>
</dbReference>
<protein>
    <recommendedName>
        <fullName evidence="8">Gustatory receptor</fullName>
    </recommendedName>
</protein>
<evidence type="ECO:0000313" key="10">
    <source>
        <dbReference type="Proteomes" id="UP001430953"/>
    </source>
</evidence>
<evidence type="ECO:0000256" key="3">
    <source>
        <dbReference type="ARBA" id="ARBA00022692"/>
    </source>
</evidence>
<dbReference type="GO" id="GO:0007635">
    <property type="term" value="P:chemosensory behavior"/>
    <property type="evidence" value="ECO:0007669"/>
    <property type="project" value="TreeGrafter"/>
</dbReference>
<comment type="similarity">
    <text evidence="8">Belongs to the insect chemoreceptor superfamily. Gustatory receptor (GR) family.</text>
</comment>
<comment type="caution">
    <text evidence="9">The sequence shown here is derived from an EMBL/GenBank/DDBJ whole genome shotgun (WGS) entry which is preliminary data.</text>
</comment>
<keyword evidence="3 8" id="KW-0812">Transmembrane</keyword>
<dbReference type="PANTHER" id="PTHR21143">
    <property type="entry name" value="INVERTEBRATE GUSTATORY RECEPTOR"/>
    <property type="match status" value="1"/>
</dbReference>
<dbReference type="AlphaFoldDB" id="A0AAW2EZ46"/>
<dbReference type="PANTHER" id="PTHR21143:SF133">
    <property type="entry name" value="GUSTATORY AND PHEROMONE RECEPTOR 32A-RELATED"/>
    <property type="match status" value="1"/>
</dbReference>
<dbReference type="Pfam" id="PF08395">
    <property type="entry name" value="7tm_7"/>
    <property type="match status" value="1"/>
</dbReference>
<organism evidence="9 10">
    <name type="scientific">Cardiocondyla obscurior</name>
    <dbReference type="NCBI Taxonomy" id="286306"/>
    <lineage>
        <taxon>Eukaryota</taxon>
        <taxon>Metazoa</taxon>
        <taxon>Ecdysozoa</taxon>
        <taxon>Arthropoda</taxon>
        <taxon>Hexapoda</taxon>
        <taxon>Insecta</taxon>
        <taxon>Pterygota</taxon>
        <taxon>Neoptera</taxon>
        <taxon>Endopterygota</taxon>
        <taxon>Hymenoptera</taxon>
        <taxon>Apocrita</taxon>
        <taxon>Aculeata</taxon>
        <taxon>Formicoidea</taxon>
        <taxon>Formicidae</taxon>
        <taxon>Myrmicinae</taxon>
        <taxon>Cardiocondyla</taxon>
    </lineage>
</organism>
<accession>A0AAW2EZ46</accession>
<dbReference type="EMBL" id="JADYXP020000017">
    <property type="protein sequence ID" value="KAL0107250.1"/>
    <property type="molecule type" value="Genomic_DNA"/>
</dbReference>
<dbReference type="GO" id="GO:0007165">
    <property type="term" value="P:signal transduction"/>
    <property type="evidence" value="ECO:0007669"/>
    <property type="project" value="UniProtKB-KW"/>
</dbReference>
<evidence type="ECO:0000256" key="6">
    <source>
        <dbReference type="ARBA" id="ARBA00023170"/>
    </source>
</evidence>
<gene>
    <name evidence="9" type="ORF">PUN28_015649</name>
</gene>
<dbReference type="GO" id="GO:0043025">
    <property type="term" value="C:neuronal cell body"/>
    <property type="evidence" value="ECO:0007669"/>
    <property type="project" value="TreeGrafter"/>
</dbReference>
<evidence type="ECO:0000256" key="7">
    <source>
        <dbReference type="ARBA" id="ARBA00023224"/>
    </source>
</evidence>
<evidence type="ECO:0000256" key="8">
    <source>
        <dbReference type="RuleBase" id="RU363108"/>
    </source>
</evidence>
<keyword evidence="5 8" id="KW-0472">Membrane</keyword>
<sequence length="416" mass="47870">MFNLASSKSQGRARNKVRKKWWLFRATDFQSLMLPCFVFCSFLGLFPYKTSTLTFEISRPRYIVSSIVICVVIVHALSILYQIDVSLTIKYEGIPGALQCNCYYILGVFIGIVTYLLSKPRMHLLQTTQEISARLPPETYQKMSRLIHAKDIIGFLFLIAQTTNCFSDEYNETFFKLLSVYLTLLVFQMDMLYMNCVCVLKACFKRIDDNLVNLRELVISDEPHLLRRVYHEQKNPFLLMEIKALKKRHLMVSDTVQMLNDIFSLQLLATIVMTFAEITFSLYFYIVQWKESVPIVNLEKQIWHAYFITSLLYYSVKMGFVVWACDTGKDQALEIGTTVHDVLINTSDKQLKDELQLFSLQVLHRENTFCAKGLVVDASLLTAIVGSITTYLLILIQFLVTSKSCSKSTSNTTQAT</sequence>
<proteinExistence type="inferred from homology"/>
<name>A0AAW2EZ46_9HYME</name>
<dbReference type="GO" id="GO:0008049">
    <property type="term" value="P:male courtship behavior"/>
    <property type="evidence" value="ECO:0007669"/>
    <property type="project" value="TreeGrafter"/>
</dbReference>
<dbReference type="InterPro" id="IPR013604">
    <property type="entry name" value="7TM_chemorcpt"/>
</dbReference>
<feature type="transmembrane region" description="Helical" evidence="8">
    <location>
        <begin position="102"/>
        <end position="118"/>
    </location>
</feature>
<keyword evidence="6 8" id="KW-0675">Receptor</keyword>
<evidence type="ECO:0000256" key="2">
    <source>
        <dbReference type="ARBA" id="ARBA00022475"/>
    </source>
</evidence>
<evidence type="ECO:0000313" key="9">
    <source>
        <dbReference type="EMBL" id="KAL0107250.1"/>
    </source>
</evidence>
<feature type="transmembrane region" description="Helical" evidence="8">
    <location>
        <begin position="178"/>
        <end position="200"/>
    </location>
</feature>
<dbReference type="Proteomes" id="UP001430953">
    <property type="component" value="Unassembled WGS sequence"/>
</dbReference>
<dbReference type="GO" id="GO:0030425">
    <property type="term" value="C:dendrite"/>
    <property type="evidence" value="ECO:0007669"/>
    <property type="project" value="TreeGrafter"/>
</dbReference>
<reference evidence="9 10" key="1">
    <citation type="submission" date="2023-03" db="EMBL/GenBank/DDBJ databases">
        <title>High recombination rates correlate with genetic variation in Cardiocondyla obscurior ants.</title>
        <authorList>
            <person name="Errbii M."/>
        </authorList>
    </citation>
    <scope>NUCLEOTIDE SEQUENCE [LARGE SCALE GENOMIC DNA]</scope>
    <source>
        <strain evidence="9">Alpha-2009</strain>
        <tissue evidence="9">Whole body</tissue>
    </source>
</reference>
<feature type="transmembrane region" description="Helical" evidence="8">
    <location>
        <begin position="267"/>
        <end position="286"/>
    </location>
</feature>
<feature type="transmembrane region" description="Helical" evidence="8">
    <location>
        <begin position="62"/>
        <end position="81"/>
    </location>
</feature>
<feature type="transmembrane region" description="Helical" evidence="8">
    <location>
        <begin position="306"/>
        <end position="325"/>
    </location>
</feature>
<keyword evidence="7 8" id="KW-0807">Transducer</keyword>
<keyword evidence="4 8" id="KW-1133">Transmembrane helix</keyword>
<keyword evidence="2 8" id="KW-1003">Cell membrane</keyword>
<feature type="transmembrane region" description="Helical" evidence="8">
    <location>
        <begin position="374"/>
        <end position="400"/>
    </location>
</feature>
<keyword evidence="10" id="KW-1185">Reference proteome</keyword>
<dbReference type="GO" id="GO:0030424">
    <property type="term" value="C:axon"/>
    <property type="evidence" value="ECO:0007669"/>
    <property type="project" value="TreeGrafter"/>
</dbReference>
<evidence type="ECO:0000256" key="5">
    <source>
        <dbReference type="ARBA" id="ARBA00023136"/>
    </source>
</evidence>
<comment type="subcellular location">
    <subcellularLocation>
        <location evidence="1 8">Cell membrane</location>
        <topology evidence="1 8">Multi-pass membrane protein</topology>
    </subcellularLocation>
</comment>
<evidence type="ECO:0000256" key="1">
    <source>
        <dbReference type="ARBA" id="ARBA00004651"/>
    </source>
</evidence>
<feature type="transmembrane region" description="Helical" evidence="8">
    <location>
        <begin position="21"/>
        <end position="46"/>
    </location>
</feature>
<dbReference type="GO" id="GO:0005886">
    <property type="term" value="C:plasma membrane"/>
    <property type="evidence" value="ECO:0007669"/>
    <property type="project" value="UniProtKB-SubCell"/>
</dbReference>
<comment type="function">
    <text evidence="8">Gustatory receptor which mediates acceptance or avoidance behavior, depending on its substrates.</text>
</comment>
<evidence type="ECO:0000256" key="4">
    <source>
        <dbReference type="ARBA" id="ARBA00022989"/>
    </source>
</evidence>